<evidence type="ECO:0000256" key="3">
    <source>
        <dbReference type="ARBA" id="ARBA00022475"/>
    </source>
</evidence>
<evidence type="ECO:0000313" key="9">
    <source>
        <dbReference type="EMBL" id="ROO84331.1"/>
    </source>
</evidence>
<dbReference type="OrthoDB" id="2365435at2"/>
<dbReference type="GO" id="GO:0005886">
    <property type="term" value="C:plasma membrane"/>
    <property type="evidence" value="ECO:0007669"/>
    <property type="project" value="UniProtKB-SubCell"/>
</dbReference>
<dbReference type="InterPro" id="IPR004869">
    <property type="entry name" value="MMPL_dom"/>
</dbReference>
<dbReference type="AlphaFoldDB" id="A0A3N1CSN7"/>
<evidence type="ECO:0000256" key="1">
    <source>
        <dbReference type="ARBA" id="ARBA00004651"/>
    </source>
</evidence>
<evidence type="ECO:0000313" key="10">
    <source>
        <dbReference type="Proteomes" id="UP000272400"/>
    </source>
</evidence>
<feature type="transmembrane region" description="Helical" evidence="7">
    <location>
        <begin position="326"/>
        <end position="353"/>
    </location>
</feature>
<feature type="transmembrane region" description="Helical" evidence="7">
    <location>
        <begin position="663"/>
        <end position="690"/>
    </location>
</feature>
<dbReference type="RefSeq" id="WP_123663967.1">
    <property type="nucleotide sequence ID" value="NZ_RJKE01000001.1"/>
</dbReference>
<dbReference type="Proteomes" id="UP000272400">
    <property type="component" value="Unassembled WGS sequence"/>
</dbReference>
<feature type="transmembrane region" description="Helical" evidence="7">
    <location>
        <begin position="557"/>
        <end position="578"/>
    </location>
</feature>
<dbReference type="InterPro" id="IPR050545">
    <property type="entry name" value="Mycobact_MmpL"/>
</dbReference>
<keyword evidence="4 7" id="KW-0812">Transmembrane</keyword>
<feature type="transmembrane region" description="Helical" evidence="7">
    <location>
        <begin position="533"/>
        <end position="550"/>
    </location>
</feature>
<dbReference type="SUPFAM" id="SSF82866">
    <property type="entry name" value="Multidrug efflux transporter AcrB transmembrane domain"/>
    <property type="match status" value="2"/>
</dbReference>
<name>A0A3N1CSN7_9ACTN</name>
<proteinExistence type="inferred from homology"/>
<dbReference type="PANTHER" id="PTHR33406">
    <property type="entry name" value="MEMBRANE PROTEIN MJ1562-RELATED"/>
    <property type="match status" value="1"/>
</dbReference>
<dbReference type="EMBL" id="RJKE01000001">
    <property type="protein sequence ID" value="ROO84331.1"/>
    <property type="molecule type" value="Genomic_DNA"/>
</dbReference>
<keyword evidence="5 7" id="KW-1133">Transmembrane helix</keyword>
<evidence type="ECO:0000256" key="5">
    <source>
        <dbReference type="ARBA" id="ARBA00022989"/>
    </source>
</evidence>
<feature type="transmembrane region" description="Helical" evidence="7">
    <location>
        <begin position="630"/>
        <end position="657"/>
    </location>
</feature>
<evidence type="ECO:0000256" key="7">
    <source>
        <dbReference type="SAM" id="Phobius"/>
    </source>
</evidence>
<dbReference type="InterPro" id="IPR000731">
    <property type="entry name" value="SSD"/>
</dbReference>
<reference evidence="9 10" key="1">
    <citation type="submission" date="2018-11" db="EMBL/GenBank/DDBJ databases">
        <title>Sequencing the genomes of 1000 actinobacteria strains.</title>
        <authorList>
            <person name="Klenk H.-P."/>
        </authorList>
    </citation>
    <scope>NUCLEOTIDE SEQUENCE [LARGE SCALE GENOMIC DNA]</scope>
    <source>
        <strain evidence="9 10">DSM 44254</strain>
    </source>
</reference>
<feature type="transmembrane region" description="Helical" evidence="7">
    <location>
        <begin position="218"/>
        <end position="234"/>
    </location>
</feature>
<organism evidence="9 10">
    <name type="scientific">Actinocorallia herbida</name>
    <dbReference type="NCBI Taxonomy" id="58109"/>
    <lineage>
        <taxon>Bacteria</taxon>
        <taxon>Bacillati</taxon>
        <taxon>Actinomycetota</taxon>
        <taxon>Actinomycetes</taxon>
        <taxon>Streptosporangiales</taxon>
        <taxon>Thermomonosporaceae</taxon>
        <taxon>Actinocorallia</taxon>
    </lineage>
</organism>
<dbReference type="PANTHER" id="PTHR33406:SF6">
    <property type="entry name" value="MEMBRANE PROTEIN YDGH-RELATED"/>
    <property type="match status" value="1"/>
</dbReference>
<evidence type="ECO:0000256" key="4">
    <source>
        <dbReference type="ARBA" id="ARBA00022692"/>
    </source>
</evidence>
<feature type="transmembrane region" description="Helical" evidence="7">
    <location>
        <begin position="254"/>
        <end position="273"/>
    </location>
</feature>
<comment type="caution">
    <text evidence="9">The sequence shown here is derived from an EMBL/GenBank/DDBJ whole genome shotgun (WGS) entry which is preliminary data.</text>
</comment>
<feature type="transmembrane region" description="Helical" evidence="7">
    <location>
        <begin position="193"/>
        <end position="211"/>
    </location>
</feature>
<dbReference type="PROSITE" id="PS50156">
    <property type="entry name" value="SSD"/>
    <property type="match status" value="1"/>
</dbReference>
<keyword evidence="6 7" id="KW-0472">Membrane</keyword>
<dbReference type="Pfam" id="PF03176">
    <property type="entry name" value="MMPL"/>
    <property type="match status" value="2"/>
</dbReference>
<feature type="transmembrane region" description="Helical" evidence="7">
    <location>
        <begin position="584"/>
        <end position="609"/>
    </location>
</feature>
<keyword evidence="10" id="KW-1185">Reference proteome</keyword>
<dbReference type="Gene3D" id="1.20.1640.10">
    <property type="entry name" value="Multidrug efflux transporter AcrB transmembrane domain"/>
    <property type="match status" value="2"/>
</dbReference>
<evidence type="ECO:0000256" key="2">
    <source>
        <dbReference type="ARBA" id="ARBA00010157"/>
    </source>
</evidence>
<accession>A0A3N1CSN7</accession>
<protein>
    <submittedName>
        <fullName evidence="9">RND superfamily putative drug exporter</fullName>
    </submittedName>
</protein>
<comment type="subcellular location">
    <subcellularLocation>
        <location evidence="1">Cell membrane</location>
        <topology evidence="1">Multi-pass membrane protein</topology>
    </subcellularLocation>
</comment>
<feature type="transmembrane region" description="Helical" evidence="7">
    <location>
        <begin position="38"/>
        <end position="58"/>
    </location>
</feature>
<feature type="transmembrane region" description="Helical" evidence="7">
    <location>
        <begin position="293"/>
        <end position="320"/>
    </location>
</feature>
<feature type="transmembrane region" description="Helical" evidence="7">
    <location>
        <begin position="387"/>
        <end position="412"/>
    </location>
</feature>
<keyword evidence="3" id="KW-1003">Cell membrane</keyword>
<evidence type="ECO:0000259" key="8">
    <source>
        <dbReference type="PROSITE" id="PS50156"/>
    </source>
</evidence>
<feature type="domain" description="SSD" evidence="8">
    <location>
        <begin position="559"/>
        <end position="688"/>
    </location>
</feature>
<sequence length="715" mass="73239">MESFDDRTTTPGDPPRLSAAARLAAPVIAAVTGRRSKWAVVAVALAASLLVLAFGGTATKDDGPGAALPKGAESAAVAELKERLPGAEIQTAMAVFDRAGGPFTEADKAFLAERAAAFAPTALNGQVGRAVFAEDDGTALILVPLGGDLRDDALADAVGDLRTEAKAGLPDGVTAQVTGGAAFSVDLSSVFDGANTALLGATALVVALLLLITYRSPWLWLVPLTVVGIGDQVATKAVSAFSRWGVLTVDGSTLGITSVLVFGAGTNYALLVIARYREELRLEDDKHVAMRRVLAGAGPAVLASSGTVFLALLSLAFAVTPFSRNIGLAGAVGIAVAVVYALVVLPSALLLFGRGLFWPFTPRVGQHDKTGEGVWGKTGRFVARRPAVVAAASAVVLAGLALTATGITTGLAQTEQFRTPVEATEGQKTIAAAFPAGVADPVIVLAKAATAEQVRTAAAGVEGVAESSVGETDGDLTKVTAVLTAEPGTEQSFQTLRDLRAAVSAVPDSDALVGGTQAEDLDKREAAERDQRVIMPLVLAIVMAILLLLLRSVVAAVLLIGTVVASFAASVGAGWMIFHGLLGFPAFGAEVPLLAFLFLVALGVDYNIFLVTRAREESVTRGTREGVVRGLAVTGGVITSAGILLASVFTVLGVLPLLTLTQIGVIVAVGVLLDTLLVRSILVPALVVLLGDRFWWPATPAKAIDEPAKELATAP</sequence>
<evidence type="ECO:0000256" key="6">
    <source>
        <dbReference type="ARBA" id="ARBA00023136"/>
    </source>
</evidence>
<gene>
    <name evidence="9" type="ORF">EDD29_1853</name>
</gene>
<comment type="similarity">
    <text evidence="2">Belongs to the resistance-nodulation-cell division (RND) (TC 2.A.6) family. MmpL subfamily.</text>
</comment>